<evidence type="ECO:0000256" key="2">
    <source>
        <dbReference type="ARBA" id="ARBA00022490"/>
    </source>
</evidence>
<comment type="subcellular location">
    <subcellularLocation>
        <location evidence="1 6">Cytoplasm</location>
    </subcellularLocation>
</comment>
<evidence type="ECO:0000256" key="3">
    <source>
        <dbReference type="ARBA" id="ARBA00022722"/>
    </source>
</evidence>
<comment type="function">
    <text evidence="6">DNA repair enzyme involved in the repair of deaminated bases. Selectively cleaves double-stranded DNA at the second phosphodiester bond 3' to a deoxyinosine leaving behind the intact lesion on the nicked DNA.</text>
</comment>
<dbReference type="PANTHER" id="PTHR28511">
    <property type="entry name" value="ENDONUCLEASE V"/>
    <property type="match status" value="1"/>
</dbReference>
<keyword evidence="6" id="KW-0479">Metal-binding</keyword>
<comment type="catalytic activity">
    <reaction evidence="6">
        <text>Endonucleolytic cleavage at apurinic or apyrimidinic sites to products with a 5'-phosphate.</text>
        <dbReference type="EC" id="3.1.21.7"/>
    </reaction>
</comment>
<reference evidence="7 8" key="1">
    <citation type="submission" date="2020-03" db="EMBL/GenBank/DDBJ databases">
        <title>Soil Listeria distribution.</title>
        <authorList>
            <person name="Liao J."/>
            <person name="Wiedmann M."/>
        </authorList>
    </citation>
    <scope>NUCLEOTIDE SEQUENCE [LARGE SCALE GENOMIC DNA]</scope>
    <source>
        <strain evidence="7 8">FSL L7-0245</strain>
    </source>
</reference>
<dbReference type="GO" id="GO:0005737">
    <property type="term" value="C:cytoplasm"/>
    <property type="evidence" value="ECO:0007669"/>
    <property type="project" value="UniProtKB-SubCell"/>
</dbReference>
<comment type="cofactor">
    <cofactor evidence="6">
        <name>Mg(2+)</name>
        <dbReference type="ChEBI" id="CHEBI:18420"/>
    </cofactor>
</comment>
<proteinExistence type="inferred from homology"/>
<dbReference type="EC" id="3.1.21.7" evidence="6"/>
<dbReference type="HAMAP" id="MF_00801">
    <property type="entry name" value="Endonuclease_5"/>
    <property type="match status" value="1"/>
</dbReference>
<feature type="binding site" evidence="6">
    <location>
        <position position="113"/>
    </location>
    <ligand>
        <name>Mg(2+)</name>
        <dbReference type="ChEBI" id="CHEBI:18420"/>
    </ligand>
</feature>
<keyword evidence="5 6" id="KW-0378">Hydrolase</keyword>
<keyword evidence="6" id="KW-0234">DNA repair</keyword>
<protein>
    <recommendedName>
        <fullName evidence="6">Endonuclease V</fullName>
        <ecNumber evidence="6">3.1.21.7</ecNumber>
    </recommendedName>
    <alternativeName>
        <fullName evidence="6">Deoxyinosine 3'endonuclease</fullName>
    </alternativeName>
    <alternativeName>
        <fullName evidence="6">Deoxyribonuclease V</fullName>
        <shortName evidence="6">DNase V</shortName>
    </alternativeName>
</protein>
<dbReference type="GO" id="GO:0043737">
    <property type="term" value="F:deoxyribonuclease V activity"/>
    <property type="evidence" value="ECO:0007669"/>
    <property type="project" value="UniProtKB-UniRule"/>
</dbReference>
<dbReference type="GO" id="GO:0000287">
    <property type="term" value="F:magnesium ion binding"/>
    <property type="evidence" value="ECO:0007669"/>
    <property type="project" value="UniProtKB-UniRule"/>
</dbReference>
<dbReference type="EMBL" id="JAARYH010000004">
    <property type="protein sequence ID" value="MBC2167156.1"/>
    <property type="molecule type" value="Genomic_DNA"/>
</dbReference>
<evidence type="ECO:0000256" key="6">
    <source>
        <dbReference type="HAMAP-Rule" id="MF_00801"/>
    </source>
</evidence>
<feature type="binding site" evidence="6">
    <location>
        <position position="43"/>
    </location>
    <ligand>
        <name>Mg(2+)</name>
        <dbReference type="ChEBI" id="CHEBI:18420"/>
    </ligand>
</feature>
<keyword evidence="4 6" id="KW-0255">Endonuclease</keyword>
<dbReference type="CDD" id="cd06559">
    <property type="entry name" value="Endonuclease_V"/>
    <property type="match status" value="1"/>
</dbReference>
<evidence type="ECO:0000256" key="4">
    <source>
        <dbReference type="ARBA" id="ARBA00022759"/>
    </source>
</evidence>
<dbReference type="Proteomes" id="UP000519573">
    <property type="component" value="Unassembled WGS sequence"/>
</dbReference>
<comment type="similarity">
    <text evidence="6">Belongs to the endonuclease V family.</text>
</comment>
<name>A0A7X0Z0T6_9LIST</name>
<feature type="site" description="Interaction with target DNA" evidence="6">
    <location>
        <position position="83"/>
    </location>
</feature>
<dbReference type="Pfam" id="PF04493">
    <property type="entry name" value="Endonuclease_5"/>
    <property type="match status" value="1"/>
</dbReference>
<evidence type="ECO:0000256" key="1">
    <source>
        <dbReference type="ARBA" id="ARBA00004496"/>
    </source>
</evidence>
<evidence type="ECO:0000313" key="8">
    <source>
        <dbReference type="Proteomes" id="UP000519573"/>
    </source>
</evidence>
<comment type="caution">
    <text evidence="7">The sequence shown here is derived from an EMBL/GenBank/DDBJ whole genome shotgun (WGS) entry which is preliminary data.</text>
</comment>
<evidence type="ECO:0000313" key="7">
    <source>
        <dbReference type="EMBL" id="MBC2167156.1"/>
    </source>
</evidence>
<dbReference type="InterPro" id="IPR007581">
    <property type="entry name" value="Endonuclease-V"/>
</dbReference>
<keyword evidence="6" id="KW-0227">DNA damage</keyword>
<organism evidence="7 8">
    <name type="scientific">Listeria booriae</name>
    <dbReference type="NCBI Taxonomy" id="1552123"/>
    <lineage>
        <taxon>Bacteria</taxon>
        <taxon>Bacillati</taxon>
        <taxon>Bacillota</taxon>
        <taxon>Bacilli</taxon>
        <taxon>Bacillales</taxon>
        <taxon>Listeriaceae</taxon>
        <taxon>Listeria</taxon>
    </lineage>
</organism>
<keyword evidence="3 6" id="KW-0540">Nuclease</keyword>
<accession>A0A7X0Z0T6</accession>
<sequence>MRFIGMDERLEKEWERLQTEMSNKISLKNSFKKEDIKYVAGVDLAYYTLNQKEFAVCNILIFNYETLELEDQAEYHGEVKVPYVAGFLAFRELPFILEAVKKLVICPDIYMFDGNGYLHYRHMGLATHASFYLNKPTIGVAKNYLKIADTDFIMPTETANSHTDIVVNGELYGRCLRTRAKVKPIFISCGNWIDIETTTEVVSHFIKSESRLPIPVRYADIETHKSRTRLLADDSDRAL</sequence>
<evidence type="ECO:0000256" key="5">
    <source>
        <dbReference type="ARBA" id="ARBA00022801"/>
    </source>
</evidence>
<dbReference type="AlphaFoldDB" id="A0A7X0Z0T6"/>
<dbReference type="Gene3D" id="3.30.2170.10">
    <property type="entry name" value="archaeoglobus fulgidus dsm 4304 superfamily"/>
    <property type="match status" value="1"/>
</dbReference>
<dbReference type="PANTHER" id="PTHR28511:SF1">
    <property type="entry name" value="ENDONUCLEASE V"/>
    <property type="match status" value="1"/>
</dbReference>
<keyword evidence="6" id="KW-0460">Magnesium</keyword>
<gene>
    <name evidence="6" type="primary">nfi</name>
    <name evidence="7" type="ORF">HCB26_11310</name>
</gene>
<dbReference type="GO" id="GO:0016891">
    <property type="term" value="F:RNA endonuclease activity producing 5'-phosphomonoesters, hydrolytic mechanism"/>
    <property type="evidence" value="ECO:0007669"/>
    <property type="project" value="TreeGrafter"/>
</dbReference>
<keyword evidence="2 6" id="KW-0963">Cytoplasm</keyword>
<dbReference type="GO" id="GO:0006281">
    <property type="term" value="P:DNA repair"/>
    <property type="evidence" value="ECO:0007669"/>
    <property type="project" value="UniProtKB-UniRule"/>
</dbReference>
<dbReference type="GO" id="GO:0003727">
    <property type="term" value="F:single-stranded RNA binding"/>
    <property type="evidence" value="ECO:0007669"/>
    <property type="project" value="TreeGrafter"/>
</dbReference>